<keyword evidence="1 2" id="KW-0732">Signal</keyword>
<dbReference type="EMBL" id="VRKQ01000010">
    <property type="protein sequence ID" value="TXG36751.1"/>
    <property type="molecule type" value="Genomic_DNA"/>
</dbReference>
<gene>
    <name evidence="4" type="ORF">FUA22_09220</name>
</gene>
<dbReference type="Proteomes" id="UP000321080">
    <property type="component" value="Unassembled WGS sequence"/>
</dbReference>
<dbReference type="InterPro" id="IPR013517">
    <property type="entry name" value="FG-GAP"/>
</dbReference>
<feature type="domain" description="Secretion system C-terminal sorting" evidence="3">
    <location>
        <begin position="460"/>
        <end position="529"/>
    </location>
</feature>
<dbReference type="Gene3D" id="2.130.10.130">
    <property type="entry name" value="Integrin alpha, N-terminal"/>
    <property type="match status" value="3"/>
</dbReference>
<proteinExistence type="predicted"/>
<feature type="signal peptide" evidence="2">
    <location>
        <begin position="1"/>
        <end position="21"/>
    </location>
</feature>
<accession>A0A5C7GHG9</accession>
<protein>
    <submittedName>
        <fullName evidence="4">T9SS type A sorting domain-containing protein</fullName>
    </submittedName>
</protein>
<dbReference type="PANTHER" id="PTHR36220:SF1">
    <property type="entry name" value="GAMMA TUBULIN COMPLEX COMPONENT C-TERMINAL DOMAIN-CONTAINING PROTEIN"/>
    <property type="match status" value="1"/>
</dbReference>
<evidence type="ECO:0000259" key="3">
    <source>
        <dbReference type="Pfam" id="PF18962"/>
    </source>
</evidence>
<evidence type="ECO:0000313" key="4">
    <source>
        <dbReference type="EMBL" id="TXG36751.1"/>
    </source>
</evidence>
<dbReference type="NCBIfam" id="TIGR04183">
    <property type="entry name" value="Por_Secre_tail"/>
    <property type="match status" value="1"/>
</dbReference>
<organism evidence="4 5">
    <name type="scientific">Seonamhaeicola maritimus</name>
    <dbReference type="NCBI Taxonomy" id="2591822"/>
    <lineage>
        <taxon>Bacteria</taxon>
        <taxon>Pseudomonadati</taxon>
        <taxon>Bacteroidota</taxon>
        <taxon>Flavobacteriia</taxon>
        <taxon>Flavobacteriales</taxon>
        <taxon>Flavobacteriaceae</taxon>
    </lineage>
</organism>
<reference evidence="4 5" key="1">
    <citation type="submission" date="2019-08" db="EMBL/GenBank/DDBJ databases">
        <title>Seonamhaeicola sediminis sp. nov., isolated from marine sediment.</title>
        <authorList>
            <person name="Cao W.R."/>
        </authorList>
    </citation>
    <scope>NUCLEOTIDE SEQUENCE [LARGE SCALE GENOMIC DNA]</scope>
    <source>
        <strain evidence="4 5">1505</strain>
    </source>
</reference>
<keyword evidence="5" id="KW-1185">Reference proteome</keyword>
<dbReference type="Pfam" id="PF18962">
    <property type="entry name" value="Por_Secre_tail"/>
    <property type="match status" value="1"/>
</dbReference>
<dbReference type="PANTHER" id="PTHR36220">
    <property type="entry name" value="UNNAMED PRODUCT"/>
    <property type="match status" value="1"/>
</dbReference>
<dbReference type="InterPro" id="IPR028994">
    <property type="entry name" value="Integrin_alpha_N"/>
</dbReference>
<sequence length="530" mass="57167">MYMKKLILLSIALFCLIGINAQTWNETQKIVGTNRFGGDHFSESVSISGNYAIIGVLGNGGVAYIFERDGSGNWNETQVLNGSDNSGGVLFGYKVAIDGDYAIVSSKNTDEDENGANPLLRSGSAYIFERDGSGIWNEVQKIVPSDRAQVDEFGFSVAINGNYAIVGTIKEDEDETGSNTLQNAGSAYIFERDGSGNWNEVQKIVPSDREQNDNFGYSVSIDNNYIIVGSRGEDHDVNGFSNPLASSGSAYIFERDGSNTWNQVQKIVAADRGASDQFGHSISISGEYAVVGANFEDENSMGGSSLSNAGSAYIYERDGGSGTWTQVQKITAFDRLGNDNFGQSVSISGDYVIVGVPREGEDENGLNTMNLAGSAYIFKRDNGGVWSQMQKIVTSDRTGGDLFGTSVSISNEYIISGAPFEDEDEMGNNPLSDPGSSYIFEFDSNLGVGDNNLLATNFKIYPNPTSGGFLNILSNYPETVKATVFDVLGKKIFSRTITNNKLDISSLSNGLYVLKLTQNNSSITKKLLIK</sequence>
<dbReference type="SUPFAM" id="SSF69318">
    <property type="entry name" value="Integrin alpha N-terminal domain"/>
    <property type="match status" value="2"/>
</dbReference>
<dbReference type="InterPro" id="IPR026444">
    <property type="entry name" value="Secre_tail"/>
</dbReference>
<comment type="caution">
    <text evidence="4">The sequence shown here is derived from an EMBL/GenBank/DDBJ whole genome shotgun (WGS) entry which is preliminary data.</text>
</comment>
<evidence type="ECO:0000313" key="5">
    <source>
        <dbReference type="Proteomes" id="UP000321080"/>
    </source>
</evidence>
<dbReference type="Pfam" id="PF14312">
    <property type="entry name" value="FG-GAP_2"/>
    <property type="match status" value="7"/>
</dbReference>
<dbReference type="OrthoDB" id="964745at2"/>
<feature type="chain" id="PRO_5023050333" evidence="2">
    <location>
        <begin position="22"/>
        <end position="530"/>
    </location>
</feature>
<name>A0A5C7GHG9_9FLAO</name>
<dbReference type="AlphaFoldDB" id="A0A5C7GHG9"/>
<evidence type="ECO:0000256" key="2">
    <source>
        <dbReference type="SAM" id="SignalP"/>
    </source>
</evidence>
<evidence type="ECO:0000256" key="1">
    <source>
        <dbReference type="ARBA" id="ARBA00022729"/>
    </source>
</evidence>